<keyword evidence="1" id="KW-0812">Transmembrane</keyword>
<gene>
    <name evidence="3" type="ORF">H8K36_07875</name>
</gene>
<sequence>MSQEKFKPIAIAAPSANPLLFTVRCMVDLQLATLAKPLREALSQLDGKVIDIGAGESPWREWLGPKAQYFGLDVQSASEYGMSKQADVTYYDGNVMPFEDASFDAAFCMEVLEHVPRPEFFVSEIARILRRDGTLVLSVPWSARRHHIPYDFHRFTRERLAQLFAEHGFEQIEIRERGNDITTIASKFIVLAMRLLKPKQAYAYLWTLPLLLLVGPVSVAMLVAAHLSLRFSWGAEEDPLGYFMIAKRSAS</sequence>
<dbReference type="CDD" id="cd02440">
    <property type="entry name" value="AdoMet_MTases"/>
    <property type="match status" value="1"/>
</dbReference>
<evidence type="ECO:0000256" key="1">
    <source>
        <dbReference type="SAM" id="Phobius"/>
    </source>
</evidence>
<reference evidence="3" key="1">
    <citation type="submission" date="2020-08" db="EMBL/GenBank/DDBJ databases">
        <title>Novel species isolated from subtropical streams in China.</title>
        <authorList>
            <person name="Lu H."/>
        </authorList>
    </citation>
    <scope>NUCLEOTIDE SEQUENCE</scope>
    <source>
        <strain evidence="3">LX22W</strain>
    </source>
</reference>
<dbReference type="InterPro" id="IPR029063">
    <property type="entry name" value="SAM-dependent_MTases_sf"/>
</dbReference>
<evidence type="ECO:0000313" key="4">
    <source>
        <dbReference type="Proteomes" id="UP000627446"/>
    </source>
</evidence>
<feature type="transmembrane region" description="Helical" evidence="1">
    <location>
        <begin position="203"/>
        <end position="227"/>
    </location>
</feature>
<accession>A0A923HKY6</accession>
<dbReference type="Pfam" id="PF08241">
    <property type="entry name" value="Methyltransf_11"/>
    <property type="match status" value="1"/>
</dbReference>
<dbReference type="GO" id="GO:0008757">
    <property type="term" value="F:S-adenosylmethionine-dependent methyltransferase activity"/>
    <property type="evidence" value="ECO:0007669"/>
    <property type="project" value="InterPro"/>
</dbReference>
<proteinExistence type="predicted"/>
<dbReference type="GO" id="GO:0032259">
    <property type="term" value="P:methylation"/>
    <property type="evidence" value="ECO:0007669"/>
    <property type="project" value="UniProtKB-KW"/>
</dbReference>
<keyword evidence="4" id="KW-1185">Reference proteome</keyword>
<comment type="caution">
    <text evidence="3">The sequence shown here is derived from an EMBL/GenBank/DDBJ whole genome shotgun (WGS) entry which is preliminary data.</text>
</comment>
<feature type="domain" description="Methyltransferase type 11" evidence="2">
    <location>
        <begin position="51"/>
        <end position="137"/>
    </location>
</feature>
<evidence type="ECO:0000259" key="2">
    <source>
        <dbReference type="Pfam" id="PF08241"/>
    </source>
</evidence>
<dbReference type="AlphaFoldDB" id="A0A923HKY6"/>
<keyword evidence="3" id="KW-0489">Methyltransferase</keyword>
<name>A0A923HKY6_9BURK</name>
<dbReference type="Proteomes" id="UP000627446">
    <property type="component" value="Unassembled WGS sequence"/>
</dbReference>
<dbReference type="EMBL" id="JACOFZ010000002">
    <property type="protein sequence ID" value="MBC3881284.1"/>
    <property type="molecule type" value="Genomic_DNA"/>
</dbReference>
<evidence type="ECO:0000313" key="3">
    <source>
        <dbReference type="EMBL" id="MBC3881284.1"/>
    </source>
</evidence>
<keyword evidence="1" id="KW-1133">Transmembrane helix</keyword>
<dbReference type="InterPro" id="IPR013216">
    <property type="entry name" value="Methyltransf_11"/>
</dbReference>
<dbReference type="Gene3D" id="3.40.50.150">
    <property type="entry name" value="Vaccinia Virus protein VP39"/>
    <property type="match status" value="1"/>
</dbReference>
<keyword evidence="1" id="KW-0472">Membrane</keyword>
<keyword evidence="3" id="KW-0808">Transferase</keyword>
<dbReference type="SUPFAM" id="SSF53335">
    <property type="entry name" value="S-adenosyl-L-methionine-dependent methyltransferases"/>
    <property type="match status" value="1"/>
</dbReference>
<organism evidence="3 4">
    <name type="scientific">Undibacterium nitidum</name>
    <dbReference type="NCBI Taxonomy" id="2762298"/>
    <lineage>
        <taxon>Bacteria</taxon>
        <taxon>Pseudomonadati</taxon>
        <taxon>Pseudomonadota</taxon>
        <taxon>Betaproteobacteria</taxon>
        <taxon>Burkholderiales</taxon>
        <taxon>Oxalobacteraceae</taxon>
        <taxon>Undibacterium</taxon>
    </lineage>
</organism>
<dbReference type="RefSeq" id="WP_186916242.1">
    <property type="nucleotide sequence ID" value="NZ_JACOFZ010000002.1"/>
</dbReference>
<protein>
    <submittedName>
        <fullName evidence="3">Methyltransferase domain-containing protein</fullName>
    </submittedName>
</protein>